<dbReference type="EMBL" id="BKAG01000031">
    <property type="protein sequence ID" value="GEP44527.1"/>
    <property type="molecule type" value="Genomic_DNA"/>
</dbReference>
<keyword evidence="3" id="KW-0456">Lyase</keyword>
<organism evidence="5 6">
    <name type="scientific">Brevifollis gellanilyticus</name>
    <dbReference type="NCBI Taxonomy" id="748831"/>
    <lineage>
        <taxon>Bacteria</taxon>
        <taxon>Pseudomonadati</taxon>
        <taxon>Verrucomicrobiota</taxon>
        <taxon>Verrucomicrobiia</taxon>
        <taxon>Verrucomicrobiales</taxon>
        <taxon>Verrucomicrobiaceae</taxon>
    </lineage>
</organism>
<proteinExistence type="inferred from homology"/>
<sequence length="270" mass="28880">MTAAELATALREGRNVFGTLIVSPSPRWPEVVKGCGLDFVFIDTEHIALDRAELSWMCQTYAALGLPPIVRIPSPDPYAATMVLDGGAAGVIAPYVETVEQAQALRGAVKLRPIKGQRLQWMLDGKAPEPALASYMEAGSANRLLIVNIESVPAIEELDAILAVPGLDAVLIGPHDLSCSLGVPEQWDHPKFLEACETIFRKARAAGIGAGIHFWGDVSQQARFLNLGANMLIHSADISLFQKHLRLELEAIRKTAGISGEGTSASAAII</sequence>
<dbReference type="OrthoDB" id="86160at2"/>
<feature type="domain" description="HpcH/HpaI aldolase/citrate lyase" evidence="4">
    <location>
        <begin position="29"/>
        <end position="238"/>
    </location>
</feature>
<dbReference type="InterPro" id="IPR040442">
    <property type="entry name" value="Pyrv_kinase-like_dom_sf"/>
</dbReference>
<dbReference type="AlphaFoldDB" id="A0A512MCR3"/>
<dbReference type="GO" id="GO:0046872">
    <property type="term" value="F:metal ion binding"/>
    <property type="evidence" value="ECO:0007669"/>
    <property type="project" value="UniProtKB-KW"/>
</dbReference>
<evidence type="ECO:0000313" key="5">
    <source>
        <dbReference type="EMBL" id="GEP44527.1"/>
    </source>
</evidence>
<keyword evidence="2" id="KW-0479">Metal-binding</keyword>
<dbReference type="PANTHER" id="PTHR30502">
    <property type="entry name" value="2-KETO-3-DEOXY-L-RHAMNONATE ALDOLASE"/>
    <property type="match status" value="1"/>
</dbReference>
<dbReference type="Pfam" id="PF03328">
    <property type="entry name" value="HpcH_HpaI"/>
    <property type="match status" value="1"/>
</dbReference>
<evidence type="ECO:0000256" key="2">
    <source>
        <dbReference type="ARBA" id="ARBA00022723"/>
    </source>
</evidence>
<name>A0A512MCR3_9BACT</name>
<accession>A0A512MCR3</accession>
<dbReference type="RefSeq" id="WP_146852560.1">
    <property type="nucleotide sequence ID" value="NZ_BKAG01000031.1"/>
</dbReference>
<dbReference type="InterPro" id="IPR050251">
    <property type="entry name" value="HpcH-HpaI_aldolase"/>
</dbReference>
<comment type="caution">
    <text evidence="5">The sequence shown here is derived from an EMBL/GenBank/DDBJ whole genome shotgun (WGS) entry which is preliminary data.</text>
</comment>
<reference evidence="5 6" key="1">
    <citation type="submission" date="2019-07" db="EMBL/GenBank/DDBJ databases">
        <title>Whole genome shotgun sequence of Brevifollis gellanilyticus NBRC 108608.</title>
        <authorList>
            <person name="Hosoyama A."/>
            <person name="Uohara A."/>
            <person name="Ohji S."/>
            <person name="Ichikawa N."/>
        </authorList>
    </citation>
    <scope>NUCLEOTIDE SEQUENCE [LARGE SCALE GENOMIC DNA]</scope>
    <source>
        <strain evidence="5 6">NBRC 108608</strain>
    </source>
</reference>
<evidence type="ECO:0000256" key="1">
    <source>
        <dbReference type="ARBA" id="ARBA00005568"/>
    </source>
</evidence>
<evidence type="ECO:0000259" key="4">
    <source>
        <dbReference type="Pfam" id="PF03328"/>
    </source>
</evidence>
<dbReference type="GO" id="GO:0005737">
    <property type="term" value="C:cytoplasm"/>
    <property type="evidence" value="ECO:0007669"/>
    <property type="project" value="TreeGrafter"/>
</dbReference>
<evidence type="ECO:0000313" key="6">
    <source>
        <dbReference type="Proteomes" id="UP000321577"/>
    </source>
</evidence>
<comment type="similarity">
    <text evidence="1">Belongs to the HpcH/HpaI aldolase family.</text>
</comment>
<dbReference type="PANTHER" id="PTHR30502:SF0">
    <property type="entry name" value="PHOSPHOENOLPYRUVATE CARBOXYLASE FAMILY PROTEIN"/>
    <property type="match status" value="1"/>
</dbReference>
<dbReference type="GO" id="GO:0016832">
    <property type="term" value="F:aldehyde-lyase activity"/>
    <property type="evidence" value="ECO:0007669"/>
    <property type="project" value="TreeGrafter"/>
</dbReference>
<dbReference type="Gene3D" id="3.20.20.60">
    <property type="entry name" value="Phosphoenolpyruvate-binding domains"/>
    <property type="match status" value="1"/>
</dbReference>
<dbReference type="InterPro" id="IPR015813">
    <property type="entry name" value="Pyrv/PenolPyrv_kinase-like_dom"/>
</dbReference>
<dbReference type="Proteomes" id="UP000321577">
    <property type="component" value="Unassembled WGS sequence"/>
</dbReference>
<protein>
    <submittedName>
        <fullName evidence="5">Aldolase</fullName>
    </submittedName>
</protein>
<keyword evidence="6" id="KW-1185">Reference proteome</keyword>
<gene>
    <name evidence="5" type="ORF">BGE01nite_38180</name>
</gene>
<dbReference type="InterPro" id="IPR005000">
    <property type="entry name" value="Aldolase/citrate-lyase_domain"/>
</dbReference>
<evidence type="ECO:0000256" key="3">
    <source>
        <dbReference type="ARBA" id="ARBA00023239"/>
    </source>
</evidence>
<dbReference type="SUPFAM" id="SSF51621">
    <property type="entry name" value="Phosphoenolpyruvate/pyruvate domain"/>
    <property type="match status" value="1"/>
</dbReference>